<dbReference type="Gene3D" id="3.40.50.2000">
    <property type="entry name" value="Glycogen Phosphorylase B"/>
    <property type="match status" value="1"/>
</dbReference>
<evidence type="ECO:0008006" key="3">
    <source>
        <dbReference type="Google" id="ProtNLM"/>
    </source>
</evidence>
<evidence type="ECO:0000313" key="2">
    <source>
        <dbReference type="Proteomes" id="UP000176480"/>
    </source>
</evidence>
<evidence type="ECO:0000313" key="1">
    <source>
        <dbReference type="EMBL" id="OGK52584.1"/>
    </source>
</evidence>
<gene>
    <name evidence="1" type="ORF">A2966_03525</name>
</gene>
<name>A0A1F7JAE3_9BACT</name>
<dbReference type="AlphaFoldDB" id="A0A1F7JAE3"/>
<accession>A0A1F7JAE3</accession>
<dbReference type="Proteomes" id="UP000176480">
    <property type="component" value="Unassembled WGS sequence"/>
</dbReference>
<dbReference type="EMBL" id="MGAR01000005">
    <property type="protein sequence ID" value="OGK52584.1"/>
    <property type="molecule type" value="Genomic_DNA"/>
</dbReference>
<protein>
    <recommendedName>
        <fullName evidence="3">Glycosyl transferase family 1 domain-containing protein</fullName>
    </recommendedName>
</protein>
<sequence>MAISIFAKPYFISNDGRLMRGTSMIRGEQIAKQVGAKLNPQSGYQDDVCIYVKPYTQPPYDFQFEGRPYLDVIDTYKFIEVAKAHPEVTVIACSVADQGTLSKVIDNPVILIPQHHCNFERLKRDRDKVVTVGAISNPSAITYLPDNLPKRLSEVGLNFLAYSDFKERTDVVDFYKKIDIQIIWRPWKAELSNPLKMINAATFGIPSVAYDEDGFREMAGCYVPVQTADELIARIENLTSSPETYSDYAEKCFEKAEEYHIENIGRLYKDL</sequence>
<organism evidence="1 2">
    <name type="scientific">Candidatus Roizmanbacteria bacterium RIFCSPLOWO2_01_FULL_41_22</name>
    <dbReference type="NCBI Taxonomy" id="1802067"/>
    <lineage>
        <taxon>Bacteria</taxon>
        <taxon>Candidatus Roizmaniibacteriota</taxon>
    </lineage>
</organism>
<proteinExistence type="predicted"/>
<dbReference type="SUPFAM" id="SSF53756">
    <property type="entry name" value="UDP-Glycosyltransferase/glycogen phosphorylase"/>
    <property type="match status" value="1"/>
</dbReference>
<reference evidence="1 2" key="1">
    <citation type="journal article" date="2016" name="Nat. Commun.">
        <title>Thousands of microbial genomes shed light on interconnected biogeochemical processes in an aquifer system.</title>
        <authorList>
            <person name="Anantharaman K."/>
            <person name="Brown C.T."/>
            <person name="Hug L.A."/>
            <person name="Sharon I."/>
            <person name="Castelle C.J."/>
            <person name="Probst A.J."/>
            <person name="Thomas B.C."/>
            <person name="Singh A."/>
            <person name="Wilkins M.J."/>
            <person name="Karaoz U."/>
            <person name="Brodie E.L."/>
            <person name="Williams K.H."/>
            <person name="Hubbard S.S."/>
            <person name="Banfield J.F."/>
        </authorList>
    </citation>
    <scope>NUCLEOTIDE SEQUENCE [LARGE SCALE GENOMIC DNA]</scope>
</reference>
<comment type="caution">
    <text evidence="1">The sequence shown here is derived from an EMBL/GenBank/DDBJ whole genome shotgun (WGS) entry which is preliminary data.</text>
</comment>
<dbReference type="STRING" id="1802067.A2966_03525"/>